<feature type="domain" description="Chromo" evidence="1">
    <location>
        <begin position="1"/>
        <end position="60"/>
    </location>
</feature>
<dbReference type="GO" id="GO:0003682">
    <property type="term" value="F:chromatin binding"/>
    <property type="evidence" value="ECO:0000318"/>
    <property type="project" value="GO_Central"/>
</dbReference>
<organism evidence="2 3">
    <name type="scientific">Daphnia pulex</name>
    <name type="common">Water flea</name>
    <dbReference type="NCBI Taxonomy" id="6669"/>
    <lineage>
        <taxon>Eukaryota</taxon>
        <taxon>Metazoa</taxon>
        <taxon>Ecdysozoa</taxon>
        <taxon>Arthropoda</taxon>
        <taxon>Crustacea</taxon>
        <taxon>Branchiopoda</taxon>
        <taxon>Diplostraca</taxon>
        <taxon>Cladocera</taxon>
        <taxon>Anomopoda</taxon>
        <taxon>Daphniidae</taxon>
        <taxon>Daphnia</taxon>
    </lineage>
</organism>
<dbReference type="InterPro" id="IPR016197">
    <property type="entry name" value="Chromo-like_dom_sf"/>
</dbReference>
<dbReference type="InParanoid" id="E9HT70"/>
<dbReference type="KEGG" id="dpx:DAPPUDRAFT_265287"/>
<gene>
    <name evidence="2" type="ORF">DAPPUDRAFT_265287</name>
</gene>
<reference evidence="2 3" key="1">
    <citation type="journal article" date="2011" name="Science">
        <title>The ecoresponsive genome of Daphnia pulex.</title>
        <authorList>
            <person name="Colbourne J.K."/>
            <person name="Pfrender M.E."/>
            <person name="Gilbert D."/>
            <person name="Thomas W.K."/>
            <person name="Tucker A."/>
            <person name="Oakley T.H."/>
            <person name="Tokishita S."/>
            <person name="Aerts A."/>
            <person name="Arnold G.J."/>
            <person name="Basu M.K."/>
            <person name="Bauer D.J."/>
            <person name="Caceres C.E."/>
            <person name="Carmel L."/>
            <person name="Casola C."/>
            <person name="Choi J.H."/>
            <person name="Detter J.C."/>
            <person name="Dong Q."/>
            <person name="Dusheyko S."/>
            <person name="Eads B.D."/>
            <person name="Frohlich T."/>
            <person name="Geiler-Samerotte K.A."/>
            <person name="Gerlach D."/>
            <person name="Hatcher P."/>
            <person name="Jogdeo S."/>
            <person name="Krijgsveld J."/>
            <person name="Kriventseva E.V."/>
            <person name="Kultz D."/>
            <person name="Laforsch C."/>
            <person name="Lindquist E."/>
            <person name="Lopez J."/>
            <person name="Manak J.R."/>
            <person name="Muller J."/>
            <person name="Pangilinan J."/>
            <person name="Patwardhan R.P."/>
            <person name="Pitluck S."/>
            <person name="Pritham E.J."/>
            <person name="Rechtsteiner A."/>
            <person name="Rho M."/>
            <person name="Rogozin I.B."/>
            <person name="Sakarya O."/>
            <person name="Salamov A."/>
            <person name="Schaack S."/>
            <person name="Shapiro H."/>
            <person name="Shiga Y."/>
            <person name="Skalitzky C."/>
            <person name="Smith Z."/>
            <person name="Souvorov A."/>
            <person name="Sung W."/>
            <person name="Tang Z."/>
            <person name="Tsuchiya D."/>
            <person name="Tu H."/>
            <person name="Vos H."/>
            <person name="Wang M."/>
            <person name="Wolf Y.I."/>
            <person name="Yamagata H."/>
            <person name="Yamada T."/>
            <person name="Ye Y."/>
            <person name="Shaw J.R."/>
            <person name="Andrews J."/>
            <person name="Crease T.J."/>
            <person name="Tang H."/>
            <person name="Lucas S.M."/>
            <person name="Robertson H.M."/>
            <person name="Bork P."/>
            <person name="Koonin E.V."/>
            <person name="Zdobnov E.M."/>
            <person name="Grigoriev I.V."/>
            <person name="Lynch M."/>
            <person name="Boore J.L."/>
        </authorList>
    </citation>
    <scope>NUCLEOTIDE SEQUENCE [LARGE SCALE GENOMIC DNA]</scope>
</reference>
<dbReference type="Proteomes" id="UP000000305">
    <property type="component" value="Unassembled WGS sequence"/>
</dbReference>
<dbReference type="HOGENOM" id="CLU_2560593_0_0_1"/>
<dbReference type="Pfam" id="PF00385">
    <property type="entry name" value="Chromo"/>
    <property type="match status" value="1"/>
</dbReference>
<dbReference type="EMBL" id="GL732765">
    <property type="protein sequence ID" value="EFX65065.1"/>
    <property type="molecule type" value="Genomic_DNA"/>
</dbReference>
<dbReference type="AlphaFoldDB" id="E9HT70"/>
<sequence length="82" mass="10058">MMLIAKLSRKYKNKTMYLIKWKDYSDAEKTWKPYSHLHENYCDAIKKFRERNVGVKKRLSQLNHKWQPSQMKKRIQQAQLNS</sequence>
<keyword evidence="3" id="KW-1185">Reference proteome</keyword>
<proteinExistence type="predicted"/>
<dbReference type="Gene3D" id="2.40.50.40">
    <property type="match status" value="1"/>
</dbReference>
<evidence type="ECO:0000313" key="3">
    <source>
        <dbReference type="Proteomes" id="UP000000305"/>
    </source>
</evidence>
<dbReference type="GO" id="GO:0005721">
    <property type="term" value="C:pericentric heterochromatin"/>
    <property type="evidence" value="ECO:0000318"/>
    <property type="project" value="GO_Central"/>
</dbReference>
<accession>E9HT70</accession>
<evidence type="ECO:0000259" key="1">
    <source>
        <dbReference type="PROSITE" id="PS50013"/>
    </source>
</evidence>
<dbReference type="SMART" id="SM00298">
    <property type="entry name" value="CHROMO"/>
    <property type="match status" value="1"/>
</dbReference>
<dbReference type="InterPro" id="IPR000953">
    <property type="entry name" value="Chromo/chromo_shadow_dom"/>
</dbReference>
<protein>
    <recommendedName>
        <fullName evidence="1">Chromo domain-containing protein</fullName>
    </recommendedName>
</protein>
<dbReference type="CDD" id="cd00024">
    <property type="entry name" value="CD_CSD"/>
    <property type="match status" value="1"/>
</dbReference>
<dbReference type="GO" id="GO:0031507">
    <property type="term" value="P:heterochromatin formation"/>
    <property type="evidence" value="ECO:0000318"/>
    <property type="project" value="GO_Central"/>
</dbReference>
<evidence type="ECO:0000313" key="2">
    <source>
        <dbReference type="EMBL" id="EFX65065.1"/>
    </source>
</evidence>
<dbReference type="OrthoDB" id="5376140at2759"/>
<dbReference type="PhylomeDB" id="E9HT70"/>
<name>E9HT70_DAPPU</name>
<dbReference type="PROSITE" id="PS50013">
    <property type="entry name" value="CHROMO_2"/>
    <property type="match status" value="1"/>
</dbReference>
<dbReference type="InterPro" id="IPR023780">
    <property type="entry name" value="Chromo_domain"/>
</dbReference>
<dbReference type="SUPFAM" id="SSF54160">
    <property type="entry name" value="Chromo domain-like"/>
    <property type="match status" value="1"/>
</dbReference>